<dbReference type="Gene3D" id="3.40.710.10">
    <property type="entry name" value="DD-peptidase/beta-lactamase superfamily"/>
    <property type="match status" value="1"/>
</dbReference>
<dbReference type="InterPro" id="IPR018044">
    <property type="entry name" value="Peptidase_S11"/>
</dbReference>
<evidence type="ECO:0000256" key="7">
    <source>
        <dbReference type="RuleBase" id="RU004016"/>
    </source>
</evidence>
<evidence type="ECO:0000256" key="3">
    <source>
        <dbReference type="ARBA" id="ARBA00022801"/>
    </source>
</evidence>
<dbReference type="RefSeq" id="WP_345038416.1">
    <property type="nucleotide sequence ID" value="NZ_BAAAYL010000001.1"/>
</dbReference>
<organism evidence="10 11">
    <name type="scientific">Streptomyces sannanensis</name>
    <dbReference type="NCBI Taxonomy" id="285536"/>
    <lineage>
        <taxon>Bacteria</taxon>
        <taxon>Bacillati</taxon>
        <taxon>Actinomycetota</taxon>
        <taxon>Actinomycetes</taxon>
        <taxon>Kitasatosporales</taxon>
        <taxon>Streptomycetaceae</taxon>
        <taxon>Streptomyces</taxon>
    </lineage>
</organism>
<dbReference type="PANTHER" id="PTHR21581">
    <property type="entry name" value="D-ALANYL-D-ALANINE CARBOXYPEPTIDASE"/>
    <property type="match status" value="1"/>
</dbReference>
<keyword evidence="4" id="KW-0133">Cell shape</keyword>
<evidence type="ECO:0000256" key="5">
    <source>
        <dbReference type="ARBA" id="ARBA00022984"/>
    </source>
</evidence>
<dbReference type="SUPFAM" id="SSF56601">
    <property type="entry name" value="beta-lactamase/transpeptidase-like"/>
    <property type="match status" value="1"/>
</dbReference>
<accession>A0ABP6SDR6</accession>
<keyword evidence="6" id="KW-0961">Cell wall biogenesis/degradation</keyword>
<proteinExistence type="inferred from homology"/>
<keyword evidence="3 10" id="KW-0378">Hydrolase</keyword>
<evidence type="ECO:0000256" key="4">
    <source>
        <dbReference type="ARBA" id="ARBA00022960"/>
    </source>
</evidence>
<evidence type="ECO:0000313" key="10">
    <source>
        <dbReference type="EMBL" id="GAA3373613.1"/>
    </source>
</evidence>
<evidence type="ECO:0000259" key="9">
    <source>
        <dbReference type="Pfam" id="PF00768"/>
    </source>
</evidence>
<dbReference type="InterPro" id="IPR001967">
    <property type="entry name" value="Peptidase_S11_N"/>
</dbReference>
<feature type="domain" description="Peptidase S11 D-alanyl-D-alanine carboxypeptidase A N-terminal" evidence="9">
    <location>
        <begin position="36"/>
        <end position="272"/>
    </location>
</feature>
<keyword evidence="11" id="KW-1185">Reference proteome</keyword>
<evidence type="ECO:0000256" key="2">
    <source>
        <dbReference type="ARBA" id="ARBA00022729"/>
    </source>
</evidence>
<dbReference type="EMBL" id="BAAAYL010000001">
    <property type="protein sequence ID" value="GAA3373613.1"/>
    <property type="molecule type" value="Genomic_DNA"/>
</dbReference>
<name>A0ABP6SDR6_9ACTN</name>
<keyword evidence="5" id="KW-0573">Peptidoglycan synthesis</keyword>
<feature type="signal peptide" evidence="8">
    <location>
        <begin position="1"/>
        <end position="33"/>
    </location>
</feature>
<reference evidence="11" key="1">
    <citation type="journal article" date="2019" name="Int. J. Syst. Evol. Microbiol.">
        <title>The Global Catalogue of Microorganisms (GCM) 10K type strain sequencing project: providing services to taxonomists for standard genome sequencing and annotation.</title>
        <authorList>
            <consortium name="The Broad Institute Genomics Platform"/>
            <consortium name="The Broad Institute Genome Sequencing Center for Infectious Disease"/>
            <person name="Wu L."/>
            <person name="Ma J."/>
        </authorList>
    </citation>
    <scope>NUCLEOTIDE SEQUENCE [LARGE SCALE GENOMIC DNA]</scope>
    <source>
        <strain evidence="11">JCM 9651</strain>
    </source>
</reference>
<gene>
    <name evidence="10" type="ORF">GCM10020367_34240</name>
</gene>
<evidence type="ECO:0000256" key="8">
    <source>
        <dbReference type="SAM" id="SignalP"/>
    </source>
</evidence>
<comment type="similarity">
    <text evidence="1 7">Belongs to the peptidase S11 family.</text>
</comment>
<dbReference type="PANTHER" id="PTHR21581:SF33">
    <property type="entry name" value="D-ALANYL-D-ALANINE CARBOXYPEPTIDASE DACB"/>
    <property type="match status" value="1"/>
</dbReference>
<sequence length="307" mass="32382">MRLGFKGVRKWGATVVAGSALVVAAPLATPAHAAGPSGVTSTNAYLFNAADGAPIWGVNADTKRQLASTTKIMTAAVVTQKAGIDLNKQVTVLQVYRDYVAAKGASTADLKTGDKVTVRQLLYALMLPSGCDAAYALADIYGTGTTRRARVANFISQMNAKAASLGMKNTHFDSFDGNSTTGQNYSTPRDMGRLARSAMKNSDFAAAVKTKSISTKTPSGNRTYTWYNTNKLLGSYTGAVGLKTGTNTPAGPCLVFAATRNGRTVIGITLNDSYRFTNAAKMLDYAYGTNTATTMKLQPLPARAQQD</sequence>
<evidence type="ECO:0000256" key="1">
    <source>
        <dbReference type="ARBA" id="ARBA00007164"/>
    </source>
</evidence>
<protein>
    <submittedName>
        <fullName evidence="10">Serine hydrolase</fullName>
    </submittedName>
</protein>
<dbReference type="Pfam" id="PF00768">
    <property type="entry name" value="Peptidase_S11"/>
    <property type="match status" value="1"/>
</dbReference>
<evidence type="ECO:0000313" key="11">
    <source>
        <dbReference type="Proteomes" id="UP001499990"/>
    </source>
</evidence>
<keyword evidence="2 8" id="KW-0732">Signal</keyword>
<evidence type="ECO:0000256" key="6">
    <source>
        <dbReference type="ARBA" id="ARBA00023316"/>
    </source>
</evidence>
<dbReference type="GO" id="GO:0016787">
    <property type="term" value="F:hydrolase activity"/>
    <property type="evidence" value="ECO:0007669"/>
    <property type="project" value="UniProtKB-KW"/>
</dbReference>
<dbReference type="InterPro" id="IPR012338">
    <property type="entry name" value="Beta-lactam/transpept-like"/>
</dbReference>
<comment type="caution">
    <text evidence="10">The sequence shown here is derived from an EMBL/GenBank/DDBJ whole genome shotgun (WGS) entry which is preliminary data.</text>
</comment>
<dbReference type="Proteomes" id="UP001499990">
    <property type="component" value="Unassembled WGS sequence"/>
</dbReference>
<feature type="chain" id="PRO_5045745934" evidence="8">
    <location>
        <begin position="34"/>
        <end position="307"/>
    </location>
</feature>
<dbReference type="PRINTS" id="PR00725">
    <property type="entry name" value="DADACBPTASE1"/>
</dbReference>